<dbReference type="InterPro" id="IPR011701">
    <property type="entry name" value="MFS"/>
</dbReference>
<dbReference type="GO" id="GO:0022857">
    <property type="term" value="F:transmembrane transporter activity"/>
    <property type="evidence" value="ECO:0007669"/>
    <property type="project" value="InterPro"/>
</dbReference>
<keyword evidence="7 8" id="KW-0472">Membrane</keyword>
<dbReference type="InterPro" id="IPR036259">
    <property type="entry name" value="MFS_trans_sf"/>
</dbReference>
<accession>A0A937FFR2</accession>
<dbReference type="PROSITE" id="PS50850">
    <property type="entry name" value="MFS"/>
    <property type="match status" value="1"/>
</dbReference>
<organism evidence="10 11">
    <name type="scientific">Clostridium paridis</name>
    <dbReference type="NCBI Taxonomy" id="2803863"/>
    <lineage>
        <taxon>Bacteria</taxon>
        <taxon>Bacillati</taxon>
        <taxon>Bacillota</taxon>
        <taxon>Clostridia</taxon>
        <taxon>Eubacteriales</taxon>
        <taxon>Clostridiaceae</taxon>
        <taxon>Clostridium</taxon>
    </lineage>
</organism>
<dbReference type="NCBIfam" id="TIGR00711">
    <property type="entry name" value="efflux_EmrB"/>
    <property type="match status" value="1"/>
</dbReference>
<evidence type="ECO:0000313" key="11">
    <source>
        <dbReference type="Proteomes" id="UP000623681"/>
    </source>
</evidence>
<dbReference type="AlphaFoldDB" id="A0A937FFR2"/>
<evidence type="ECO:0000256" key="7">
    <source>
        <dbReference type="ARBA" id="ARBA00023136"/>
    </source>
</evidence>
<dbReference type="Proteomes" id="UP000623681">
    <property type="component" value="Unassembled WGS sequence"/>
</dbReference>
<protein>
    <submittedName>
        <fullName evidence="10">Multidrug efflux MFS transporter</fullName>
    </submittedName>
</protein>
<comment type="caution">
    <text evidence="10">The sequence shown here is derived from an EMBL/GenBank/DDBJ whole genome shotgun (WGS) entry which is preliminary data.</text>
</comment>
<dbReference type="PANTHER" id="PTHR42718:SF9">
    <property type="entry name" value="MAJOR FACILITATOR SUPERFAMILY MULTIDRUG TRANSPORTER MFSC"/>
    <property type="match status" value="1"/>
</dbReference>
<feature type="transmembrane region" description="Helical" evidence="8">
    <location>
        <begin position="267"/>
        <end position="288"/>
    </location>
</feature>
<feature type="transmembrane region" description="Helical" evidence="8">
    <location>
        <begin position="199"/>
        <end position="219"/>
    </location>
</feature>
<reference evidence="10" key="1">
    <citation type="submission" date="2021-01" db="EMBL/GenBank/DDBJ databases">
        <title>Genome public.</title>
        <authorList>
            <person name="Liu C."/>
            <person name="Sun Q."/>
        </authorList>
    </citation>
    <scope>NUCLEOTIDE SEQUENCE</scope>
    <source>
        <strain evidence="10">YIM B02565</strain>
    </source>
</reference>
<dbReference type="SUPFAM" id="SSF103473">
    <property type="entry name" value="MFS general substrate transporter"/>
    <property type="match status" value="1"/>
</dbReference>
<evidence type="ECO:0000256" key="3">
    <source>
        <dbReference type="ARBA" id="ARBA00022448"/>
    </source>
</evidence>
<dbReference type="PANTHER" id="PTHR42718">
    <property type="entry name" value="MAJOR FACILITATOR SUPERFAMILY MULTIDRUG TRANSPORTER MFSC"/>
    <property type="match status" value="1"/>
</dbReference>
<evidence type="ECO:0000259" key="9">
    <source>
        <dbReference type="PROSITE" id="PS50850"/>
    </source>
</evidence>
<feature type="transmembrane region" description="Helical" evidence="8">
    <location>
        <begin position="52"/>
        <end position="71"/>
    </location>
</feature>
<keyword evidence="3" id="KW-0813">Transport</keyword>
<proteinExistence type="inferred from homology"/>
<feature type="transmembrane region" description="Helical" evidence="8">
    <location>
        <begin position="167"/>
        <end position="187"/>
    </location>
</feature>
<dbReference type="GO" id="GO:0005886">
    <property type="term" value="C:plasma membrane"/>
    <property type="evidence" value="ECO:0007669"/>
    <property type="project" value="UniProtKB-SubCell"/>
</dbReference>
<sequence length="486" mass="53304">MRIIQKNTKSNGSMLSGIFLAAFLATLGTSAVNIALTAFMQDFNTDLNTAKWTLTGFMLAMGTVAPLTGYLGQKFSNKKVYLYAIIGYTLASAFCAFAWGSTSLIAFRILQGCFSGLIAPTAMTIIYQSIPKEKQAFAVSLWSLAAYLAPAFGPTLSGWLIETFSWRAIFVINIPIGIISAIMIKFFVPYYKMDKAKRFDAIGFATSIFSSLMLLIAFSESSTWGWSSPKTISLMSIGMVILAVFIWRELHFKFPILNIRVFKYTRYTMSVIVSCIITIALYAGSLLTPLFLQNVQHETALQAGLILLPASLVMALIMPLVGKLYNYVGPRILIFTGISLIALGSWEMAHLTMNTASSYIVFWMIVRNIGISLSTMPSTNSGMSAVPREVSGDASSVNNWIRQGLASLSIGIFTSLLTVRTAFHAKSIAVLNPGDKLLQLKSFTLAVNDIYKISTVIILIAIPISFYLKKESKSKVIIEDIEESVA</sequence>
<feature type="transmembrane region" description="Helical" evidence="8">
    <location>
        <begin position="300"/>
        <end position="321"/>
    </location>
</feature>
<feature type="transmembrane region" description="Helical" evidence="8">
    <location>
        <begin position="450"/>
        <end position="468"/>
    </location>
</feature>
<dbReference type="CDD" id="cd17503">
    <property type="entry name" value="MFS_LmrB_MDR_like"/>
    <property type="match status" value="1"/>
</dbReference>
<dbReference type="Gene3D" id="1.20.1250.20">
    <property type="entry name" value="MFS general substrate transporter like domains"/>
    <property type="match status" value="1"/>
</dbReference>
<gene>
    <name evidence="10" type="ORF">JK634_02175</name>
</gene>
<keyword evidence="5 8" id="KW-0812">Transmembrane</keyword>
<feature type="transmembrane region" description="Helical" evidence="8">
    <location>
        <begin position="12"/>
        <end position="40"/>
    </location>
</feature>
<dbReference type="EMBL" id="JAESWA010000010">
    <property type="protein sequence ID" value="MBL4930606.1"/>
    <property type="molecule type" value="Genomic_DNA"/>
</dbReference>
<evidence type="ECO:0000256" key="6">
    <source>
        <dbReference type="ARBA" id="ARBA00022989"/>
    </source>
</evidence>
<keyword evidence="6 8" id="KW-1133">Transmembrane helix</keyword>
<feature type="transmembrane region" description="Helical" evidence="8">
    <location>
        <begin position="139"/>
        <end position="161"/>
    </location>
</feature>
<evidence type="ECO:0000313" key="10">
    <source>
        <dbReference type="EMBL" id="MBL4930606.1"/>
    </source>
</evidence>
<evidence type="ECO:0000256" key="5">
    <source>
        <dbReference type="ARBA" id="ARBA00022692"/>
    </source>
</evidence>
<keyword evidence="4" id="KW-1003">Cell membrane</keyword>
<dbReference type="Gene3D" id="1.20.1720.10">
    <property type="entry name" value="Multidrug resistance protein D"/>
    <property type="match status" value="1"/>
</dbReference>
<dbReference type="InterPro" id="IPR020846">
    <property type="entry name" value="MFS_dom"/>
</dbReference>
<evidence type="ECO:0000256" key="4">
    <source>
        <dbReference type="ARBA" id="ARBA00022475"/>
    </source>
</evidence>
<name>A0A937FFR2_9CLOT</name>
<keyword evidence="11" id="KW-1185">Reference proteome</keyword>
<feature type="transmembrane region" description="Helical" evidence="8">
    <location>
        <begin position="105"/>
        <end position="127"/>
    </location>
</feature>
<feature type="transmembrane region" description="Helical" evidence="8">
    <location>
        <begin position="328"/>
        <end position="346"/>
    </location>
</feature>
<evidence type="ECO:0000256" key="1">
    <source>
        <dbReference type="ARBA" id="ARBA00004651"/>
    </source>
</evidence>
<dbReference type="InterPro" id="IPR004638">
    <property type="entry name" value="EmrB-like"/>
</dbReference>
<evidence type="ECO:0000256" key="8">
    <source>
        <dbReference type="SAM" id="Phobius"/>
    </source>
</evidence>
<comment type="similarity">
    <text evidence="2">Belongs to the major facilitator superfamily. EmrB family.</text>
</comment>
<dbReference type="Pfam" id="PF07690">
    <property type="entry name" value="MFS_1"/>
    <property type="match status" value="1"/>
</dbReference>
<feature type="transmembrane region" description="Helical" evidence="8">
    <location>
        <begin position="80"/>
        <end position="99"/>
    </location>
</feature>
<comment type="subcellular location">
    <subcellularLocation>
        <location evidence="1">Cell membrane</location>
        <topology evidence="1">Multi-pass membrane protein</topology>
    </subcellularLocation>
</comment>
<feature type="transmembrane region" description="Helical" evidence="8">
    <location>
        <begin position="231"/>
        <end position="247"/>
    </location>
</feature>
<dbReference type="RefSeq" id="WP_202765985.1">
    <property type="nucleotide sequence ID" value="NZ_JAESWA010000010.1"/>
</dbReference>
<feature type="domain" description="Major facilitator superfamily (MFS) profile" evidence="9">
    <location>
        <begin position="14"/>
        <end position="473"/>
    </location>
</feature>
<evidence type="ECO:0000256" key="2">
    <source>
        <dbReference type="ARBA" id="ARBA00008537"/>
    </source>
</evidence>